<dbReference type="GO" id="GO:0004493">
    <property type="term" value="F:methylmalonyl-CoA epimerase activity"/>
    <property type="evidence" value="ECO:0007669"/>
    <property type="project" value="TreeGrafter"/>
</dbReference>
<dbReference type="EMBL" id="MLJW01008664">
    <property type="protein sequence ID" value="OIQ63823.1"/>
    <property type="molecule type" value="Genomic_DNA"/>
</dbReference>
<accession>A0A1J5P7Q4</accession>
<name>A0A1J5P7Q4_9ZZZZ</name>
<dbReference type="PROSITE" id="PS51819">
    <property type="entry name" value="VOC"/>
    <property type="match status" value="1"/>
</dbReference>
<reference evidence="4" key="1">
    <citation type="submission" date="2016-10" db="EMBL/GenBank/DDBJ databases">
        <title>Sequence of Gallionella enrichment culture.</title>
        <authorList>
            <person name="Poehlein A."/>
            <person name="Muehling M."/>
            <person name="Daniel R."/>
        </authorList>
    </citation>
    <scope>NUCLEOTIDE SEQUENCE</scope>
</reference>
<dbReference type="GO" id="GO:0046491">
    <property type="term" value="P:L-methylmalonyl-CoA metabolic process"/>
    <property type="evidence" value="ECO:0007669"/>
    <property type="project" value="TreeGrafter"/>
</dbReference>
<dbReference type="Pfam" id="PF13669">
    <property type="entry name" value="Glyoxalase_4"/>
    <property type="match status" value="1"/>
</dbReference>
<dbReference type="CDD" id="cd07249">
    <property type="entry name" value="MMCE"/>
    <property type="match status" value="1"/>
</dbReference>
<dbReference type="GO" id="GO:0046872">
    <property type="term" value="F:metal ion binding"/>
    <property type="evidence" value="ECO:0007669"/>
    <property type="project" value="UniProtKB-KW"/>
</dbReference>
<evidence type="ECO:0000256" key="2">
    <source>
        <dbReference type="ARBA" id="ARBA00022723"/>
    </source>
</evidence>
<dbReference type="Gene3D" id="3.10.180.10">
    <property type="entry name" value="2,3-Dihydroxybiphenyl 1,2-Dioxygenase, domain 1"/>
    <property type="match status" value="1"/>
</dbReference>
<proteinExistence type="inferred from homology"/>
<sequence>MRLLRINHLGIASPGLDEAMARMARLFDLAPDHREAVPDQRVNTAFFPVGESTLEFLESTDPEGPIGKFLQKRGPGIHHICFEVDDIDAMVAHLVAQGVRMIDPQPRPGAHGCRVAFIHPAETGGVLMELSQCAVPTEAHP</sequence>
<comment type="similarity">
    <text evidence="1">Belongs to the methylmalonyl-CoA epimerase family.</text>
</comment>
<dbReference type="SUPFAM" id="SSF54593">
    <property type="entry name" value="Glyoxalase/Bleomycin resistance protein/Dihydroxybiphenyl dioxygenase"/>
    <property type="match status" value="1"/>
</dbReference>
<dbReference type="NCBIfam" id="TIGR03081">
    <property type="entry name" value="metmalonyl_epim"/>
    <property type="match status" value="1"/>
</dbReference>
<dbReference type="GO" id="GO:0051213">
    <property type="term" value="F:dioxygenase activity"/>
    <property type="evidence" value="ECO:0007669"/>
    <property type="project" value="UniProtKB-KW"/>
</dbReference>
<feature type="domain" description="VOC" evidence="3">
    <location>
        <begin position="5"/>
        <end position="133"/>
    </location>
</feature>
<keyword evidence="4" id="KW-0223">Dioxygenase</keyword>
<dbReference type="InterPro" id="IPR037523">
    <property type="entry name" value="VOC_core"/>
</dbReference>
<dbReference type="PANTHER" id="PTHR43048:SF3">
    <property type="entry name" value="METHYLMALONYL-COA EPIMERASE, MITOCHONDRIAL"/>
    <property type="match status" value="1"/>
</dbReference>
<organism evidence="4">
    <name type="scientific">mine drainage metagenome</name>
    <dbReference type="NCBI Taxonomy" id="410659"/>
    <lineage>
        <taxon>unclassified sequences</taxon>
        <taxon>metagenomes</taxon>
        <taxon>ecological metagenomes</taxon>
    </lineage>
</organism>
<gene>
    <name evidence="4" type="ORF">GALL_546350</name>
</gene>
<dbReference type="InterPro" id="IPR051785">
    <property type="entry name" value="MMCE/EMCE_epimerase"/>
</dbReference>
<keyword evidence="2" id="KW-0479">Metal-binding</keyword>
<dbReference type="InterPro" id="IPR017515">
    <property type="entry name" value="MeMalonyl-CoA_epimerase"/>
</dbReference>
<evidence type="ECO:0000313" key="4">
    <source>
        <dbReference type="EMBL" id="OIQ63823.1"/>
    </source>
</evidence>
<dbReference type="PANTHER" id="PTHR43048">
    <property type="entry name" value="METHYLMALONYL-COA EPIMERASE"/>
    <property type="match status" value="1"/>
</dbReference>
<protein>
    <submittedName>
        <fullName evidence="4">Glyoxalase/bleomycin resistance protein/dioxygenase superfamily protein</fullName>
    </submittedName>
</protein>
<evidence type="ECO:0000256" key="1">
    <source>
        <dbReference type="ARBA" id="ARBA00009308"/>
    </source>
</evidence>
<evidence type="ECO:0000259" key="3">
    <source>
        <dbReference type="PROSITE" id="PS51819"/>
    </source>
</evidence>
<dbReference type="AlphaFoldDB" id="A0A1J5P7Q4"/>
<comment type="caution">
    <text evidence="4">The sequence shown here is derived from an EMBL/GenBank/DDBJ whole genome shotgun (WGS) entry which is preliminary data.</text>
</comment>
<keyword evidence="4" id="KW-0560">Oxidoreductase</keyword>
<dbReference type="InterPro" id="IPR029068">
    <property type="entry name" value="Glyas_Bleomycin-R_OHBP_Dase"/>
</dbReference>